<evidence type="ECO:0008006" key="8">
    <source>
        <dbReference type="Google" id="ProtNLM"/>
    </source>
</evidence>
<reference evidence="6 7" key="1">
    <citation type="submission" date="2018-06" db="EMBL/GenBank/DDBJ databases">
        <authorList>
            <consortium name="Pathogen Informatics"/>
            <person name="Doyle S."/>
        </authorList>
    </citation>
    <scope>NUCLEOTIDE SEQUENCE [LARGE SCALE GENOMIC DNA]</scope>
    <source>
        <strain evidence="4 7">NCTC11545</strain>
        <strain evidence="3 6">NCTC11546</strain>
    </source>
</reference>
<keyword evidence="2" id="KW-0472">Membrane</keyword>
<evidence type="ECO:0000313" key="3">
    <source>
        <dbReference type="EMBL" id="SQA77168.1"/>
    </source>
</evidence>
<organism evidence="4 7">
    <name type="scientific">Capnocytophaga ochracea</name>
    <dbReference type="NCBI Taxonomy" id="1018"/>
    <lineage>
        <taxon>Bacteria</taxon>
        <taxon>Pseudomonadati</taxon>
        <taxon>Bacteroidota</taxon>
        <taxon>Flavobacteriia</taxon>
        <taxon>Flavobacteriales</taxon>
        <taxon>Flavobacteriaceae</taxon>
        <taxon>Capnocytophaga</taxon>
    </lineage>
</organism>
<dbReference type="AlphaFoldDB" id="A0A2X2SVQ2"/>
<dbReference type="Proteomes" id="UP000250169">
    <property type="component" value="Unassembled WGS sequence"/>
</dbReference>
<feature type="region of interest" description="Disordered" evidence="1">
    <location>
        <begin position="1"/>
        <end position="32"/>
    </location>
</feature>
<feature type="compositionally biased region" description="Polar residues" evidence="1">
    <location>
        <begin position="20"/>
        <end position="32"/>
    </location>
</feature>
<dbReference type="GeneID" id="29674651"/>
<dbReference type="EMBL" id="UARG01000017">
    <property type="protein sequence ID" value="SQA77168.1"/>
    <property type="molecule type" value="Genomic_DNA"/>
</dbReference>
<evidence type="ECO:0000313" key="7">
    <source>
        <dbReference type="Proteomes" id="UP000250169"/>
    </source>
</evidence>
<dbReference type="RefSeq" id="WP_009410361.1">
    <property type="nucleotide sequence ID" value="NZ_CP082870.1"/>
</dbReference>
<evidence type="ECO:0000256" key="2">
    <source>
        <dbReference type="SAM" id="Phobius"/>
    </source>
</evidence>
<keyword evidence="2" id="KW-1133">Transmembrane helix</keyword>
<accession>A0A2X2SVQ2</accession>
<evidence type="ECO:0000313" key="4">
    <source>
        <dbReference type="EMBL" id="SQA93701.1"/>
    </source>
</evidence>
<feature type="compositionally biased region" description="Low complexity" evidence="1">
    <location>
        <begin position="1"/>
        <end position="18"/>
    </location>
</feature>
<sequence>MEENTTSTQEQSVSQEQQTAKENNPTIIIQNSSKSNGIGTAGFVLALIAVFLGWVPVLGWIIWLLGLVLSGIGVTKTPKGLAIAGLVLSLIGLVILILLATVFATAAAVSSMPVQ</sequence>
<dbReference type="Proteomes" id="UP000249891">
    <property type="component" value="Unassembled WGS sequence"/>
</dbReference>
<dbReference type="EMBL" id="UAVS01000005">
    <property type="protein sequence ID" value="SQA93701.1"/>
    <property type="molecule type" value="Genomic_DNA"/>
</dbReference>
<reference evidence="5" key="2">
    <citation type="submission" date="2022-10" db="EMBL/GenBank/DDBJ databases">
        <title>Complete genome sequence of Capnocytophaga ochracea KCOM 2812 isolated from actinomycosis lesion.</title>
        <authorList>
            <person name="Kook J.-K."/>
            <person name="Park S.-N."/>
            <person name="Lim Y.K."/>
        </authorList>
    </citation>
    <scope>NUCLEOTIDE SEQUENCE</scope>
    <source>
        <strain evidence="5">KCOM 28121</strain>
    </source>
</reference>
<protein>
    <recommendedName>
        <fullName evidence="8">DUF4190 domain-containing protein</fullName>
    </recommendedName>
</protein>
<dbReference type="Proteomes" id="UP001163262">
    <property type="component" value="Chromosome"/>
</dbReference>
<evidence type="ECO:0000313" key="6">
    <source>
        <dbReference type="Proteomes" id="UP000249891"/>
    </source>
</evidence>
<gene>
    <name evidence="4" type="ORF">NCTC11545_01077</name>
    <name evidence="3" type="ORF">NCTC11546_00370</name>
    <name evidence="5" type="ORF">OL231_11895</name>
</gene>
<evidence type="ECO:0000313" key="5">
    <source>
        <dbReference type="EMBL" id="UZD40854.1"/>
    </source>
</evidence>
<keyword evidence="2" id="KW-0812">Transmembrane</keyword>
<proteinExistence type="predicted"/>
<evidence type="ECO:0000256" key="1">
    <source>
        <dbReference type="SAM" id="MobiDB-lite"/>
    </source>
</evidence>
<dbReference type="EMBL" id="CP110230">
    <property type="protein sequence ID" value="UZD40854.1"/>
    <property type="molecule type" value="Genomic_DNA"/>
</dbReference>
<name>A0A2X2SVQ2_CAPOC</name>
<dbReference type="OMA" id="AGACISF"/>
<feature type="transmembrane region" description="Helical" evidence="2">
    <location>
        <begin position="81"/>
        <end position="109"/>
    </location>
</feature>
<feature type="transmembrane region" description="Helical" evidence="2">
    <location>
        <begin position="43"/>
        <end position="69"/>
    </location>
</feature>